<dbReference type="AlphaFoldDB" id="A0A2A5QQ83"/>
<dbReference type="SUPFAM" id="SSF55298">
    <property type="entry name" value="YjgF-like"/>
    <property type="match status" value="1"/>
</dbReference>
<dbReference type="Proteomes" id="UP000219689">
    <property type="component" value="Unassembled WGS sequence"/>
</dbReference>
<evidence type="ECO:0000313" key="3">
    <source>
        <dbReference type="Proteomes" id="UP000219689"/>
    </source>
</evidence>
<evidence type="ECO:0008006" key="4">
    <source>
        <dbReference type="Google" id="ProtNLM"/>
    </source>
</evidence>
<comment type="similarity">
    <text evidence="1">Belongs to the RutC family.</text>
</comment>
<dbReference type="RefSeq" id="WP_097382017.1">
    <property type="nucleotide sequence ID" value="NZ_NXNI01000002.1"/>
</dbReference>
<dbReference type="PANTHER" id="PTHR11803">
    <property type="entry name" value="2-IMINOBUTANOATE/2-IMINOPROPANOATE DEAMINASE RIDA"/>
    <property type="match status" value="1"/>
</dbReference>
<dbReference type="Pfam" id="PF01042">
    <property type="entry name" value="Ribonuc_L-PSP"/>
    <property type="match status" value="1"/>
</dbReference>
<organism evidence="2 3">
    <name type="scientific">Natrinema ejinorense</name>
    <dbReference type="NCBI Taxonomy" id="373386"/>
    <lineage>
        <taxon>Archaea</taxon>
        <taxon>Methanobacteriati</taxon>
        <taxon>Methanobacteriota</taxon>
        <taxon>Stenosarchaea group</taxon>
        <taxon>Halobacteria</taxon>
        <taxon>Halobacteriales</taxon>
        <taxon>Natrialbaceae</taxon>
        <taxon>Natrinema</taxon>
    </lineage>
</organism>
<evidence type="ECO:0000256" key="1">
    <source>
        <dbReference type="ARBA" id="ARBA00010552"/>
    </source>
</evidence>
<dbReference type="InterPro" id="IPR035959">
    <property type="entry name" value="RutC-like_sf"/>
</dbReference>
<keyword evidence="3" id="KW-1185">Reference proteome</keyword>
<dbReference type="GO" id="GO:0005829">
    <property type="term" value="C:cytosol"/>
    <property type="evidence" value="ECO:0007669"/>
    <property type="project" value="TreeGrafter"/>
</dbReference>
<proteinExistence type="inferred from homology"/>
<dbReference type="OrthoDB" id="381030at2157"/>
<reference evidence="2 3" key="1">
    <citation type="submission" date="2017-09" db="EMBL/GenBank/DDBJ databases">
        <title>Genome sequences of Natrinema ejinorence JCM 13890T.</title>
        <authorList>
            <person name="Roh S.W."/>
            <person name="Kim Y.B."/>
            <person name="Kim J.Y."/>
        </authorList>
    </citation>
    <scope>NUCLEOTIDE SEQUENCE [LARGE SCALE GENOMIC DNA]</scope>
    <source>
        <strain evidence="2 3">JCM 13890</strain>
    </source>
</reference>
<protein>
    <recommendedName>
        <fullName evidence="4">Enamine deaminase RidA</fullName>
    </recommendedName>
</protein>
<evidence type="ECO:0000313" key="2">
    <source>
        <dbReference type="EMBL" id="PCR89000.1"/>
    </source>
</evidence>
<dbReference type="EMBL" id="NXNI01000002">
    <property type="protein sequence ID" value="PCR89000.1"/>
    <property type="molecule type" value="Genomic_DNA"/>
</dbReference>
<accession>A0A2A5QQ83</accession>
<dbReference type="InterPro" id="IPR006175">
    <property type="entry name" value="YjgF/YER057c/UK114"/>
</dbReference>
<dbReference type="CDD" id="cd00448">
    <property type="entry name" value="YjgF_YER057c_UK114_family"/>
    <property type="match status" value="1"/>
</dbReference>
<name>A0A2A5QQ83_9EURY</name>
<sequence>MIDRTNPENVYTPAGNAYTQVIGTNADRMVHVAGTVPENESSELVGVGDMDAQIEQVMQNISRSLAAEGCDLSDVVRIRIFTTDMDAYMRAQRTVGSYFSDGECPTSTLVGVDRLADSFHGIAPGEPTDIEPRYLVEVDATAVTE</sequence>
<dbReference type="GO" id="GO:0019239">
    <property type="term" value="F:deaminase activity"/>
    <property type="evidence" value="ECO:0007669"/>
    <property type="project" value="TreeGrafter"/>
</dbReference>
<comment type="caution">
    <text evidence="2">The sequence shown here is derived from an EMBL/GenBank/DDBJ whole genome shotgun (WGS) entry which is preliminary data.</text>
</comment>
<dbReference type="PANTHER" id="PTHR11803:SF58">
    <property type="entry name" value="PROTEIN HMF1-RELATED"/>
    <property type="match status" value="1"/>
</dbReference>
<dbReference type="Gene3D" id="3.30.1330.40">
    <property type="entry name" value="RutC-like"/>
    <property type="match status" value="1"/>
</dbReference>
<gene>
    <name evidence="2" type="ORF">CP557_21265</name>
</gene>